<dbReference type="PANTHER" id="PTHR47857">
    <property type="entry name" value="EXPRESSED PROTEIN-RELATED"/>
    <property type="match status" value="1"/>
</dbReference>
<dbReference type="Gramene" id="LPERR04G17480.1">
    <property type="protein sequence ID" value="LPERR04G17480.1"/>
    <property type="gene ID" value="LPERR04G17480"/>
</dbReference>
<dbReference type="Pfam" id="PF12552">
    <property type="entry name" value="DUF3741"/>
    <property type="match status" value="1"/>
</dbReference>
<feature type="region of interest" description="Disordered" evidence="1">
    <location>
        <begin position="319"/>
        <end position="349"/>
    </location>
</feature>
<keyword evidence="5" id="KW-1185">Reference proteome</keyword>
<dbReference type="InterPro" id="IPR022212">
    <property type="entry name" value="DUF3741"/>
</dbReference>
<dbReference type="Proteomes" id="UP000032180">
    <property type="component" value="Chromosome 4"/>
</dbReference>
<feature type="region of interest" description="Disordered" evidence="1">
    <location>
        <begin position="654"/>
        <end position="692"/>
    </location>
</feature>
<evidence type="ECO:0008006" key="6">
    <source>
        <dbReference type="Google" id="ProtNLM"/>
    </source>
</evidence>
<dbReference type="EnsemblPlants" id="LPERR04G17480.1">
    <property type="protein sequence ID" value="LPERR04G17480.1"/>
    <property type="gene ID" value="LPERR04G17480"/>
</dbReference>
<feature type="compositionally biased region" description="Polar residues" evidence="1">
    <location>
        <begin position="683"/>
        <end position="692"/>
    </location>
</feature>
<feature type="domain" description="DUF3741" evidence="2">
    <location>
        <begin position="188"/>
        <end position="230"/>
    </location>
</feature>
<feature type="domain" description="DUF4378" evidence="3">
    <location>
        <begin position="705"/>
        <end position="850"/>
    </location>
</feature>
<reference evidence="4" key="3">
    <citation type="submission" date="2015-04" db="UniProtKB">
        <authorList>
            <consortium name="EnsemblPlants"/>
        </authorList>
    </citation>
    <scope>IDENTIFICATION</scope>
</reference>
<feature type="compositionally biased region" description="Low complexity" evidence="1">
    <location>
        <begin position="319"/>
        <end position="335"/>
    </location>
</feature>
<dbReference type="PANTHER" id="PTHR47857:SF1">
    <property type="entry name" value="OS04G0559200 PROTEIN"/>
    <property type="match status" value="1"/>
</dbReference>
<evidence type="ECO:0000259" key="3">
    <source>
        <dbReference type="Pfam" id="PF14309"/>
    </source>
</evidence>
<proteinExistence type="predicted"/>
<name>A0A0D9W840_9ORYZ</name>
<reference evidence="5" key="2">
    <citation type="submission" date="2013-12" db="EMBL/GenBank/DDBJ databases">
        <authorList>
            <person name="Yu Y."/>
            <person name="Lee S."/>
            <person name="de Baynast K."/>
            <person name="Wissotski M."/>
            <person name="Liu L."/>
            <person name="Talag J."/>
            <person name="Goicoechea J."/>
            <person name="Angelova A."/>
            <person name="Jetty R."/>
            <person name="Kudrna D."/>
            <person name="Golser W."/>
            <person name="Rivera L."/>
            <person name="Zhang J."/>
            <person name="Wing R."/>
        </authorList>
    </citation>
    <scope>NUCLEOTIDE SEQUENCE</scope>
</reference>
<dbReference type="AlphaFoldDB" id="A0A0D9W840"/>
<feature type="compositionally biased region" description="Polar residues" evidence="1">
    <location>
        <begin position="487"/>
        <end position="511"/>
    </location>
</feature>
<protein>
    <recommendedName>
        <fullName evidence="6">DUF4378 domain-containing protein</fullName>
    </recommendedName>
</protein>
<dbReference type="Pfam" id="PF14309">
    <property type="entry name" value="DUF4378"/>
    <property type="match status" value="1"/>
</dbReference>
<evidence type="ECO:0000313" key="5">
    <source>
        <dbReference type="Proteomes" id="UP000032180"/>
    </source>
</evidence>
<organism evidence="4 5">
    <name type="scientific">Leersia perrieri</name>
    <dbReference type="NCBI Taxonomy" id="77586"/>
    <lineage>
        <taxon>Eukaryota</taxon>
        <taxon>Viridiplantae</taxon>
        <taxon>Streptophyta</taxon>
        <taxon>Embryophyta</taxon>
        <taxon>Tracheophyta</taxon>
        <taxon>Spermatophyta</taxon>
        <taxon>Magnoliopsida</taxon>
        <taxon>Liliopsida</taxon>
        <taxon>Poales</taxon>
        <taxon>Poaceae</taxon>
        <taxon>BOP clade</taxon>
        <taxon>Oryzoideae</taxon>
        <taxon>Oryzeae</taxon>
        <taxon>Oryzinae</taxon>
        <taxon>Leersia</taxon>
    </lineage>
</organism>
<reference evidence="4 5" key="1">
    <citation type="submission" date="2012-08" db="EMBL/GenBank/DDBJ databases">
        <title>Oryza genome evolution.</title>
        <authorList>
            <person name="Wing R.A."/>
        </authorList>
    </citation>
    <scope>NUCLEOTIDE SEQUENCE</scope>
</reference>
<feature type="region of interest" description="Disordered" evidence="1">
    <location>
        <begin position="387"/>
        <end position="423"/>
    </location>
</feature>
<evidence type="ECO:0000256" key="1">
    <source>
        <dbReference type="SAM" id="MobiDB-lite"/>
    </source>
</evidence>
<dbReference type="eggNOG" id="ENOG502QV0Y">
    <property type="taxonomic scope" value="Eukaryota"/>
</dbReference>
<dbReference type="InterPro" id="IPR025486">
    <property type="entry name" value="DUF4378"/>
</dbReference>
<feature type="compositionally biased region" description="Basic and acidic residues" evidence="1">
    <location>
        <begin position="398"/>
        <end position="414"/>
    </location>
</feature>
<feature type="compositionally biased region" description="Low complexity" evidence="1">
    <location>
        <begin position="387"/>
        <end position="397"/>
    </location>
</feature>
<accession>A0A0D9W840</accession>
<feature type="region of interest" description="Disordered" evidence="1">
    <location>
        <begin position="463"/>
        <end position="511"/>
    </location>
</feature>
<sequence length="857" mass="95358">MANKSYKQRRKSEKVHMGCMSGLIHMFDFRRSPKLISDGSHAIRKSSVRSGLKGSEDSHGIIFSDEDRDYEVRTVYGGRPSIKALMEEEMASGTLILKETQRNTFGLHSDDLKYVNLQGSDIDLDLATSLMELYRNHNGGHDDTSEVSDHSSDLIDKEHNTDAGIHPKRIPCSIEKALEAVAEAVISHQSANPKYTSRGCEASSNEFLDALQLLSSNEEFFLMLLKDPSSRMLQSLQNLYTALGSPMLKLAEDDKKTNSKVTSNSLAQSEVSKYSVPKIHNSFLKEDKLVTRKPPKLNDSSRGISRIVILKPSPARSQTTLVSSSAISSPISTHTDSQGQENNDKYPQHFSLRELKRRLRLALSNNRKDIMSGTFQKETQQFLLESMSTSVSSMDSSQCEKDKKPSIVDKKTNPEDSGSGMGNDATHCVSSFFYEKAKKHLIERLDKQKNDTSQMVQKSEPFGKLLSYSENGTFSPTDCPQEDVNLSEDSTASSASLTTEQEDSSSNSNAPWSLDELILSDTSTLANTQPHDHVSHQIKEGTISQELTSEGIDSKNDAADTPQLCIQIEHSTEILEQINTDQCFAEESQPMNVFPEEPLYAPENLVKEQDNHSPSAVVGLTKPSMLTFSCSSENADEKEERLSPQSVLDSFLGDGISPSHKTRKQDELPMPSTRIPFKEADTPSGTSTLHNTPQEVILDDKQARLSFIKVVLEASDLLTEESSEIWYMDEPLLDTSVLAEVGTSYCLTDDAVLIFDCVEEALFKIRDNFFGCDPWVAYLKHNVRPAPVGTELVQEVAKCIDSLVSDQFSSTMDQVVLKDLESGSWMDLRGDTEGVVIEVWDSLLDDLLEEMVFDLWL</sequence>
<feature type="compositionally biased region" description="Polar residues" evidence="1">
    <location>
        <begin position="468"/>
        <end position="478"/>
    </location>
</feature>
<evidence type="ECO:0000313" key="4">
    <source>
        <dbReference type="EnsemblPlants" id="LPERR04G17480.1"/>
    </source>
</evidence>
<evidence type="ECO:0000259" key="2">
    <source>
        <dbReference type="Pfam" id="PF12552"/>
    </source>
</evidence>
<dbReference type="HOGENOM" id="CLU_014707_1_0_1"/>
<dbReference type="STRING" id="77586.A0A0D9W840"/>